<evidence type="ECO:0000259" key="6">
    <source>
        <dbReference type="PROSITE" id="PS50004"/>
    </source>
</evidence>
<evidence type="ECO:0000256" key="4">
    <source>
        <dbReference type="ARBA" id="ARBA00023006"/>
    </source>
</evidence>
<dbReference type="Gene3D" id="1.10.8.10">
    <property type="entry name" value="DNA helicase RuvA subunit, C-terminal domain"/>
    <property type="match status" value="1"/>
</dbReference>
<feature type="domain" description="CUE" evidence="7">
    <location>
        <begin position="289"/>
        <end position="332"/>
    </location>
</feature>
<feature type="domain" description="C2" evidence="6">
    <location>
        <begin position="68"/>
        <end position="186"/>
    </location>
</feature>
<reference evidence="8" key="1">
    <citation type="submission" date="2021-01" db="UniProtKB">
        <authorList>
            <consortium name="EnsemblMetazoa"/>
        </authorList>
    </citation>
    <scope>IDENTIFICATION</scope>
</reference>
<accession>A0A7M7KT36</accession>
<proteinExistence type="inferred from homology"/>
<keyword evidence="5" id="KW-0395">Inflammatory response</keyword>
<name>A0A7M7KT36_VARDE</name>
<dbReference type="CDD" id="cd14279">
    <property type="entry name" value="CUE"/>
    <property type="match status" value="1"/>
</dbReference>
<dbReference type="SUPFAM" id="SSF49562">
    <property type="entry name" value="C2 domain (Calcium/lipid-binding domain, CaLB)"/>
    <property type="match status" value="1"/>
</dbReference>
<dbReference type="PROSITE" id="PS50004">
    <property type="entry name" value="C2"/>
    <property type="match status" value="1"/>
</dbReference>
<dbReference type="Pfam" id="PF02845">
    <property type="entry name" value="CUE"/>
    <property type="match status" value="1"/>
</dbReference>
<evidence type="ECO:0000256" key="1">
    <source>
        <dbReference type="ARBA" id="ARBA00009278"/>
    </source>
</evidence>
<dbReference type="InterPro" id="IPR009060">
    <property type="entry name" value="UBA-like_sf"/>
</dbReference>
<dbReference type="SUPFAM" id="SSF46934">
    <property type="entry name" value="UBA-like"/>
    <property type="match status" value="1"/>
</dbReference>
<dbReference type="OrthoDB" id="9942608at2759"/>
<dbReference type="SMART" id="SM00546">
    <property type="entry name" value="CUE"/>
    <property type="match status" value="1"/>
</dbReference>
<dbReference type="EnsemblMetazoa" id="XM_022813726">
    <property type="protein sequence ID" value="XP_022669461"/>
    <property type="gene ID" value="LOC111253774"/>
</dbReference>
<protein>
    <recommendedName>
        <fullName evidence="10">Toll-interacting protein</fullName>
    </recommendedName>
</protein>
<dbReference type="PANTHER" id="PTHR16461">
    <property type="entry name" value="TOLL-INTERACTING PROTEIN"/>
    <property type="match status" value="1"/>
</dbReference>
<evidence type="ECO:0000256" key="3">
    <source>
        <dbReference type="ARBA" id="ARBA00022859"/>
    </source>
</evidence>
<evidence type="ECO:0000259" key="7">
    <source>
        <dbReference type="PROSITE" id="PS51140"/>
    </source>
</evidence>
<dbReference type="Pfam" id="PF00168">
    <property type="entry name" value="C2"/>
    <property type="match status" value="1"/>
</dbReference>
<evidence type="ECO:0000256" key="2">
    <source>
        <dbReference type="ARBA" id="ARBA00022588"/>
    </source>
</evidence>
<keyword evidence="3" id="KW-0391">Immunity</keyword>
<dbReference type="PANTHER" id="PTHR16461:SF5">
    <property type="entry name" value="TOLL-INTERACTING PROTEIN"/>
    <property type="match status" value="1"/>
</dbReference>
<dbReference type="KEGG" id="vde:111253774"/>
<keyword evidence="2" id="KW-0399">Innate immunity</keyword>
<dbReference type="GeneID" id="111253774"/>
<keyword evidence="9" id="KW-1185">Reference proteome</keyword>
<dbReference type="GO" id="GO:0006914">
    <property type="term" value="P:autophagy"/>
    <property type="evidence" value="ECO:0007669"/>
    <property type="project" value="UniProtKB-KW"/>
</dbReference>
<dbReference type="AlphaFoldDB" id="A0A7M7KT36"/>
<keyword evidence="4" id="KW-0072">Autophagy</keyword>
<dbReference type="PROSITE" id="PS51140">
    <property type="entry name" value="CUE"/>
    <property type="match status" value="1"/>
</dbReference>
<organism evidence="8 9">
    <name type="scientific">Varroa destructor</name>
    <name type="common">Honeybee mite</name>
    <dbReference type="NCBI Taxonomy" id="109461"/>
    <lineage>
        <taxon>Eukaryota</taxon>
        <taxon>Metazoa</taxon>
        <taxon>Ecdysozoa</taxon>
        <taxon>Arthropoda</taxon>
        <taxon>Chelicerata</taxon>
        <taxon>Arachnida</taxon>
        <taxon>Acari</taxon>
        <taxon>Parasitiformes</taxon>
        <taxon>Mesostigmata</taxon>
        <taxon>Gamasina</taxon>
        <taxon>Dermanyssoidea</taxon>
        <taxon>Varroidae</taxon>
        <taxon>Varroa</taxon>
    </lineage>
</organism>
<dbReference type="GO" id="GO:0031624">
    <property type="term" value="F:ubiquitin conjugating enzyme binding"/>
    <property type="evidence" value="ECO:0007669"/>
    <property type="project" value="TreeGrafter"/>
</dbReference>
<evidence type="ECO:0000256" key="5">
    <source>
        <dbReference type="ARBA" id="ARBA00023198"/>
    </source>
</evidence>
<dbReference type="CDD" id="cd04016">
    <property type="entry name" value="C2_Tollip"/>
    <property type="match status" value="1"/>
</dbReference>
<dbReference type="InterPro" id="IPR000008">
    <property type="entry name" value="C2_dom"/>
</dbReference>
<dbReference type="RefSeq" id="XP_022669461.1">
    <property type="nucleotide sequence ID" value="XM_022813726.1"/>
</dbReference>
<dbReference type="OMA" id="CIVQAQL"/>
<dbReference type="InterPro" id="IPR003892">
    <property type="entry name" value="CUE"/>
</dbReference>
<dbReference type="GO" id="GO:0045087">
    <property type="term" value="P:innate immune response"/>
    <property type="evidence" value="ECO:0007669"/>
    <property type="project" value="UniProtKB-KW"/>
</dbReference>
<dbReference type="GO" id="GO:0006511">
    <property type="term" value="P:ubiquitin-dependent protein catabolic process"/>
    <property type="evidence" value="ECO:0007669"/>
    <property type="project" value="TreeGrafter"/>
</dbReference>
<dbReference type="GO" id="GO:0005737">
    <property type="term" value="C:cytoplasm"/>
    <property type="evidence" value="ECO:0007669"/>
    <property type="project" value="TreeGrafter"/>
</dbReference>
<dbReference type="GO" id="GO:0043130">
    <property type="term" value="F:ubiquitin binding"/>
    <property type="evidence" value="ECO:0007669"/>
    <property type="project" value="InterPro"/>
</dbReference>
<dbReference type="InterPro" id="IPR037301">
    <property type="entry name" value="Tollip_C2"/>
</dbReference>
<dbReference type="InterPro" id="IPR035892">
    <property type="entry name" value="C2_domain_sf"/>
</dbReference>
<evidence type="ECO:0000313" key="8">
    <source>
        <dbReference type="EnsemblMetazoa" id="XP_022669461"/>
    </source>
</evidence>
<sequence>MARFHIESPEERRQKALIGELPDDFLRLIPTATSVTSDGNGTRIASEQYLFPGNTEARQIALNEQTGVAMQRQIDQLLTAAAPVGRLTLTVVEARLVKNYGMTRMDPYVRLRIGHNIYETHTHYNGAKNPRWDKEFHCFIPPLGFTSFLIEIFDECAFTASEKIAWAHVPIPESVWTCGETQEEWVPLNGKQGDAKEGAINILMSYTLIPRGLILAPQVMYLNRNPLPTTAFGFGSTVRPVDATLTAGVDPALIGPPNTTPGRPVSVGQVGGQQVVQSTQAPPSVPVKIIDANVRQLQEMFPFLERFVIESVLELHHNNKERAIEDLLRMVG</sequence>
<dbReference type="InParanoid" id="A0A7M7KT36"/>
<evidence type="ECO:0008006" key="10">
    <source>
        <dbReference type="Google" id="ProtNLM"/>
    </source>
</evidence>
<evidence type="ECO:0000313" key="9">
    <source>
        <dbReference type="Proteomes" id="UP000594260"/>
    </source>
</evidence>
<dbReference type="Gene3D" id="2.60.40.150">
    <property type="entry name" value="C2 domain"/>
    <property type="match status" value="1"/>
</dbReference>
<dbReference type="Proteomes" id="UP000594260">
    <property type="component" value="Unplaced"/>
</dbReference>
<comment type="similarity">
    <text evidence="1">Belongs to the tollip family.</text>
</comment>
<dbReference type="SMART" id="SM00239">
    <property type="entry name" value="C2"/>
    <property type="match status" value="1"/>
</dbReference>